<evidence type="ECO:0000259" key="2">
    <source>
        <dbReference type="PROSITE" id="PS51410"/>
    </source>
</evidence>
<keyword evidence="1" id="KW-0472">Membrane</keyword>
<evidence type="ECO:0000256" key="1">
    <source>
        <dbReference type="SAM" id="Phobius"/>
    </source>
</evidence>
<gene>
    <name evidence="3" type="ORF">AVDCRST_MAG55-1344</name>
</gene>
<dbReference type="PROSITE" id="PS51410">
    <property type="entry name" value="BH4_AAA_HYDROXYL_2"/>
    <property type="match status" value="1"/>
</dbReference>
<name>A0A6N3ITU9_9ACTN</name>
<evidence type="ECO:0000313" key="3">
    <source>
        <dbReference type="EMBL" id="CAA9411572.1"/>
    </source>
</evidence>
<organism evidence="3">
    <name type="scientific">uncultured Rubrobacteraceae bacterium</name>
    <dbReference type="NCBI Taxonomy" id="349277"/>
    <lineage>
        <taxon>Bacteria</taxon>
        <taxon>Bacillati</taxon>
        <taxon>Actinomycetota</taxon>
        <taxon>Rubrobacteria</taxon>
        <taxon>Rubrobacterales</taxon>
        <taxon>Rubrobacteraceae</taxon>
        <taxon>environmental samples</taxon>
    </lineage>
</organism>
<proteinExistence type="predicted"/>
<reference evidence="3" key="1">
    <citation type="submission" date="2020-02" db="EMBL/GenBank/DDBJ databases">
        <authorList>
            <person name="Meier V. D."/>
        </authorList>
    </citation>
    <scope>NUCLEOTIDE SEQUENCE</scope>
    <source>
        <strain evidence="3">AVDCRST_MAG55</strain>
    </source>
</reference>
<keyword evidence="1" id="KW-1133">Transmembrane helix</keyword>
<keyword evidence="1" id="KW-0812">Transmembrane</keyword>
<feature type="domain" description="Biopterin-dependent aromatic amino acid hydroxylase family profile" evidence="2">
    <location>
        <begin position="1"/>
        <end position="41"/>
    </location>
</feature>
<accession>A0A6N3ITU9</accession>
<dbReference type="GO" id="GO:0016714">
    <property type="term" value="F:oxidoreductase activity, acting on paired donors, with incorporation or reduction of molecular oxygen, reduced pteridine as one donor, and incorporation of one atom of oxygen"/>
    <property type="evidence" value="ECO:0007669"/>
    <property type="project" value="InterPro"/>
</dbReference>
<dbReference type="AlphaFoldDB" id="A0A6N3ITU9"/>
<dbReference type="InterPro" id="IPR019774">
    <property type="entry name" value="Aromatic-AA_hydroxylase_C"/>
</dbReference>
<feature type="transmembrane region" description="Helical" evidence="1">
    <location>
        <begin position="20"/>
        <end position="37"/>
    </location>
</feature>
<sequence length="41" mass="4447">MLDTRRPYGLAACGTSAEAVSYLSLAIWATIDAYLVAKRNN</sequence>
<dbReference type="EMBL" id="CADCUZ010000055">
    <property type="protein sequence ID" value="CAA9411572.1"/>
    <property type="molecule type" value="Genomic_DNA"/>
</dbReference>
<protein>
    <recommendedName>
        <fullName evidence="2">Biopterin-dependent aromatic amino acid hydroxylase family profile domain-containing protein</fullName>
    </recommendedName>
</protein>